<comment type="similarity">
    <text evidence="2">Belongs to the carotenoid oxygenase family.</text>
</comment>
<keyword evidence="7" id="KW-1185">Reference proteome</keyword>
<reference evidence="6" key="1">
    <citation type="submission" date="2021-06" db="EMBL/GenBank/DDBJ databases">
        <authorList>
            <person name="Hodson N. C."/>
            <person name="Mongue J. A."/>
            <person name="Jaron S. K."/>
        </authorList>
    </citation>
    <scope>NUCLEOTIDE SEQUENCE</scope>
</reference>
<comment type="cofactor">
    <cofactor evidence="1">
        <name>Fe(2+)</name>
        <dbReference type="ChEBI" id="CHEBI:29033"/>
    </cofactor>
</comment>
<dbReference type="GO" id="GO:0042574">
    <property type="term" value="P:retinal metabolic process"/>
    <property type="evidence" value="ECO:0007669"/>
    <property type="project" value="TreeGrafter"/>
</dbReference>
<keyword evidence="3" id="KW-0479">Metal-binding</keyword>
<evidence type="ECO:0000256" key="1">
    <source>
        <dbReference type="ARBA" id="ARBA00001954"/>
    </source>
</evidence>
<dbReference type="OrthoDB" id="1069523at2759"/>
<dbReference type="GO" id="GO:0016121">
    <property type="term" value="P:carotene catabolic process"/>
    <property type="evidence" value="ECO:0007669"/>
    <property type="project" value="TreeGrafter"/>
</dbReference>
<dbReference type="InterPro" id="IPR004294">
    <property type="entry name" value="Carotenoid_Oase"/>
</dbReference>
<evidence type="ECO:0000256" key="2">
    <source>
        <dbReference type="ARBA" id="ARBA00006787"/>
    </source>
</evidence>
<organism evidence="6 7">
    <name type="scientific">Allacma fusca</name>
    <dbReference type="NCBI Taxonomy" id="39272"/>
    <lineage>
        <taxon>Eukaryota</taxon>
        <taxon>Metazoa</taxon>
        <taxon>Ecdysozoa</taxon>
        <taxon>Arthropoda</taxon>
        <taxon>Hexapoda</taxon>
        <taxon>Collembola</taxon>
        <taxon>Symphypleona</taxon>
        <taxon>Sminthuridae</taxon>
        <taxon>Allacma</taxon>
    </lineage>
</organism>
<proteinExistence type="inferred from homology"/>
<sequence length="213" mass="24053">MTNIAGLFNSAKEYTEPVLGEVVEGSIPSWLEGTVIRVGPGIFDLEGGFTVNFYQDGFAVVAKIDIRDGKATFTQRFLESDAYKRAKVNKRPVYAEFGTRAYPDMSKNFFKRMFTTLVPTDLTDNNVGNVYLLENEVIVSSETCFVHSIDPATIIQKEKVCARLLKIHSWSDASHGTPRDGFGWNHVEHWCISDAHVQVPCYQDPAHWRRQAM</sequence>
<evidence type="ECO:0000256" key="3">
    <source>
        <dbReference type="ARBA" id="ARBA00022723"/>
    </source>
</evidence>
<dbReference type="PANTHER" id="PTHR10543">
    <property type="entry name" value="BETA-CAROTENE DIOXYGENASE"/>
    <property type="match status" value="1"/>
</dbReference>
<dbReference type="AlphaFoldDB" id="A0A8J2P716"/>
<keyword evidence="4" id="KW-0560">Oxidoreductase</keyword>
<dbReference type="GO" id="GO:0010436">
    <property type="term" value="F:carotenoid dioxygenase activity"/>
    <property type="evidence" value="ECO:0007669"/>
    <property type="project" value="TreeGrafter"/>
</dbReference>
<dbReference type="Pfam" id="PF03055">
    <property type="entry name" value="RPE65"/>
    <property type="match status" value="1"/>
</dbReference>
<accession>A0A8J2P716</accession>
<dbReference type="GO" id="GO:0046872">
    <property type="term" value="F:metal ion binding"/>
    <property type="evidence" value="ECO:0007669"/>
    <property type="project" value="UniProtKB-KW"/>
</dbReference>
<dbReference type="GO" id="GO:0003834">
    <property type="term" value="F:beta-carotene 15,15'-dioxygenase activity"/>
    <property type="evidence" value="ECO:0007669"/>
    <property type="project" value="TreeGrafter"/>
</dbReference>
<evidence type="ECO:0000256" key="5">
    <source>
        <dbReference type="ARBA" id="ARBA00023004"/>
    </source>
</evidence>
<dbReference type="Proteomes" id="UP000708208">
    <property type="component" value="Unassembled WGS sequence"/>
</dbReference>
<comment type="caution">
    <text evidence="6">The sequence shown here is derived from an EMBL/GenBank/DDBJ whole genome shotgun (WGS) entry which is preliminary data.</text>
</comment>
<dbReference type="EMBL" id="CAJVCH010140217">
    <property type="protein sequence ID" value="CAG7726801.1"/>
    <property type="molecule type" value="Genomic_DNA"/>
</dbReference>
<gene>
    <name evidence="6" type="ORF">AFUS01_LOCUS15688</name>
</gene>
<evidence type="ECO:0000313" key="7">
    <source>
        <dbReference type="Proteomes" id="UP000708208"/>
    </source>
</evidence>
<keyword evidence="5" id="KW-0408">Iron</keyword>
<dbReference type="PANTHER" id="PTHR10543:SF24">
    <property type="entry name" value="CAROTENOID ISOMEROOXYGENASE"/>
    <property type="match status" value="1"/>
</dbReference>
<protein>
    <submittedName>
        <fullName evidence="6">Uncharacterized protein</fullName>
    </submittedName>
</protein>
<evidence type="ECO:0000313" key="6">
    <source>
        <dbReference type="EMBL" id="CAG7726801.1"/>
    </source>
</evidence>
<evidence type="ECO:0000256" key="4">
    <source>
        <dbReference type="ARBA" id="ARBA00023002"/>
    </source>
</evidence>
<name>A0A8J2P716_9HEXA</name>